<dbReference type="KEGG" id="thel:IG193_07370"/>
<dbReference type="Pfam" id="PF01937">
    <property type="entry name" value="ARMT1-like_dom"/>
    <property type="match status" value="1"/>
</dbReference>
<evidence type="ECO:0000313" key="2">
    <source>
        <dbReference type="EMBL" id="QOJ78568.1"/>
    </source>
</evidence>
<dbReference type="RefSeq" id="WP_192818540.1">
    <property type="nucleotide sequence ID" value="NZ_CP062310.1"/>
</dbReference>
<dbReference type="GeneID" id="59149704"/>
<organism evidence="2 3">
    <name type="scientific">Infirmifilum lucidum</name>
    <dbReference type="NCBI Taxonomy" id="2776706"/>
    <lineage>
        <taxon>Archaea</taxon>
        <taxon>Thermoproteota</taxon>
        <taxon>Thermoprotei</taxon>
        <taxon>Thermofilales</taxon>
        <taxon>Thermofilaceae</taxon>
        <taxon>Infirmifilum</taxon>
    </lineage>
</organism>
<dbReference type="InterPro" id="IPR014444">
    <property type="entry name" value="PH1575-like"/>
</dbReference>
<dbReference type="PIRSF" id="PIRSF006593">
    <property type="entry name" value="UCP006593"/>
    <property type="match status" value="1"/>
</dbReference>
<keyword evidence="3" id="KW-1185">Reference proteome</keyword>
<accession>A0A7L9FFH8</accession>
<feature type="domain" description="Damage-control phosphatase ARMT1-like metal-binding" evidence="1">
    <location>
        <begin position="4"/>
        <end position="281"/>
    </location>
</feature>
<evidence type="ECO:0000259" key="1">
    <source>
        <dbReference type="Pfam" id="PF01937"/>
    </source>
</evidence>
<protein>
    <submittedName>
        <fullName evidence="2">DUF89 family protein</fullName>
    </submittedName>
</protein>
<dbReference type="AlphaFoldDB" id="A0A7L9FFH8"/>
<dbReference type="InterPro" id="IPR002791">
    <property type="entry name" value="ARMT1-like_metal-bd"/>
</dbReference>
<dbReference type="Gene3D" id="1.10.285.20">
    <property type="entry name" value="Uncharacterised protein PF01937, DUF89, domain 2"/>
    <property type="match status" value="1"/>
</dbReference>
<sequence length="297" mass="33313">MRLAPECVQCILNVRIREILSSSINDEEKMRALRELLKSYNSLLEDNDTTVMLAWKAFRKVKDLLGDGDPYLTFKRKSHEVALELLKSVSSELESKVGFERFHYAIRASLAANFIDPGSPLGSSPEELLEKLVKLRFGVDESERLYLNLLRSSRVTYVLDNCGEAVFDSLLLKEISEMGLEIKIVVKGEPYQNDITYHEALEHGFNKIGEVISTGSDFPGILPGYVSGEALDALRWADVIISKGMANYETFLIQSPEKPTFIMLVAKCDPIAQSIGIRRGEAAAFYLRGAPNLLKFQ</sequence>
<dbReference type="Proteomes" id="UP000594121">
    <property type="component" value="Chromosome"/>
</dbReference>
<dbReference type="Gene3D" id="3.40.50.10880">
    <property type="entry name" value="Uncharacterised protein PF01937, DUF89, domain 3"/>
    <property type="match status" value="1"/>
</dbReference>
<name>A0A7L9FFH8_9CREN</name>
<dbReference type="InParanoid" id="A0A7L9FFH8"/>
<evidence type="ECO:0000313" key="3">
    <source>
        <dbReference type="Proteomes" id="UP000594121"/>
    </source>
</evidence>
<dbReference type="EMBL" id="CP062310">
    <property type="protein sequence ID" value="QOJ78568.1"/>
    <property type="molecule type" value="Genomic_DNA"/>
</dbReference>
<reference evidence="2 3" key="1">
    <citation type="submission" date="2020-10" db="EMBL/GenBank/DDBJ databases">
        <title>Thermofilum lucidum 3507LT sp. nov. a novel member of Thermofilaceae family isolated from Chile hot spring, and proposal of description order Thermofilales.</title>
        <authorList>
            <person name="Zayulina K.S."/>
            <person name="Elcheninov A.G."/>
            <person name="Toshchakov S.V."/>
            <person name="Kublanov I.V."/>
        </authorList>
    </citation>
    <scope>NUCLEOTIDE SEQUENCE [LARGE SCALE GENOMIC DNA]</scope>
    <source>
        <strain evidence="2 3">3507LT</strain>
    </source>
</reference>
<dbReference type="InterPro" id="IPR036075">
    <property type="entry name" value="ARMT-1-like_metal-bd_sf"/>
</dbReference>
<proteinExistence type="predicted"/>
<dbReference type="SUPFAM" id="SSF111321">
    <property type="entry name" value="AF1104-like"/>
    <property type="match status" value="1"/>
</dbReference>
<gene>
    <name evidence="2" type="ORF">IG193_07370</name>
</gene>